<dbReference type="RefSeq" id="WP_134070980.1">
    <property type="nucleotide sequence ID" value="NZ_PECH01000006.1"/>
</dbReference>
<gene>
    <name evidence="1" type="ORF">DE4585_02040</name>
</gene>
<comment type="caution">
    <text evidence="1">The sequence shown here is derived from an EMBL/GenBank/DDBJ whole genome shotgun (WGS) entry which is preliminary data.</text>
</comment>
<reference evidence="1 2" key="1">
    <citation type="journal article" date="2019" name="Sci. Rep.">
        <title>Extended insight into the Mycobacterium chelonae-abscessus complex through whole genome sequencing of Mycobacterium salmoniphilum outbreak and Mycobacterium salmoniphilum-like strains.</title>
        <authorList>
            <person name="Behra P.R.K."/>
            <person name="Das S."/>
            <person name="Pettersson B.M.F."/>
            <person name="Shirreff L."/>
            <person name="DuCote T."/>
            <person name="Jacobsson K.G."/>
            <person name="Ennis D.G."/>
            <person name="Kirsebom L.A."/>
        </authorList>
    </citation>
    <scope>NUCLEOTIDE SEQUENCE [LARGE SCALE GENOMIC DNA]</scope>
    <source>
        <strain evidence="1 2">DE 4585</strain>
    </source>
</reference>
<evidence type="ECO:0000313" key="2">
    <source>
        <dbReference type="Proteomes" id="UP000295117"/>
    </source>
</evidence>
<name>A0A4R8S271_9MYCO</name>
<dbReference type="Pfam" id="PF06013">
    <property type="entry name" value="WXG100"/>
    <property type="match status" value="1"/>
</dbReference>
<protein>
    <recommendedName>
        <fullName evidence="3">ESAT-6-like protein</fullName>
    </recommendedName>
</protein>
<dbReference type="InterPro" id="IPR010310">
    <property type="entry name" value="T7SS_ESAT-6-like"/>
</dbReference>
<dbReference type="Proteomes" id="UP000295117">
    <property type="component" value="Unassembled WGS sequence"/>
</dbReference>
<evidence type="ECO:0008006" key="3">
    <source>
        <dbReference type="Google" id="ProtNLM"/>
    </source>
</evidence>
<dbReference type="SUPFAM" id="SSF140453">
    <property type="entry name" value="EsxAB dimer-like"/>
    <property type="match status" value="1"/>
</dbReference>
<proteinExistence type="predicted"/>
<accession>A0A4R8S271</accession>
<dbReference type="AlphaFoldDB" id="A0A4R8S271"/>
<evidence type="ECO:0000313" key="1">
    <source>
        <dbReference type="EMBL" id="TDZ83245.1"/>
    </source>
</evidence>
<dbReference type="InterPro" id="IPR036689">
    <property type="entry name" value="ESAT-6-like_sf"/>
</dbReference>
<dbReference type="Gene3D" id="1.10.287.1060">
    <property type="entry name" value="ESAT-6-like"/>
    <property type="match status" value="1"/>
</dbReference>
<sequence length="95" mass="10492">MSVITYNHAQIDALVDQLNNVANQYEQTLADLQHDVAPLANNQGQDAGAYQEVQKKWHQQADVVHQIMAQLNGAVHQGNLDAAHTDQNNAGAWHQ</sequence>
<organism evidence="1 2">
    <name type="scientific">Mycobacteroides salmoniphilum</name>
    <dbReference type="NCBI Taxonomy" id="404941"/>
    <lineage>
        <taxon>Bacteria</taxon>
        <taxon>Bacillati</taxon>
        <taxon>Actinomycetota</taxon>
        <taxon>Actinomycetes</taxon>
        <taxon>Mycobacteriales</taxon>
        <taxon>Mycobacteriaceae</taxon>
        <taxon>Mycobacteroides</taxon>
    </lineage>
</organism>
<dbReference type="EMBL" id="PECH01000006">
    <property type="protein sequence ID" value="TDZ83245.1"/>
    <property type="molecule type" value="Genomic_DNA"/>
</dbReference>